<evidence type="ECO:0000313" key="1">
    <source>
        <dbReference type="EMBL" id="KEO52382.1"/>
    </source>
</evidence>
<dbReference type="Proteomes" id="UP000027471">
    <property type="component" value="Unassembled WGS sequence"/>
</dbReference>
<accession>A0A074JSN7</accession>
<dbReference type="AlphaFoldDB" id="A0A074JSN7"/>
<comment type="caution">
    <text evidence="1">The sequence shown here is derived from an EMBL/GenBank/DDBJ whole genome shotgun (WGS) entry which is preliminary data.</text>
</comment>
<sequence>MPPFHVASWLVLAAGGAFAPDPLGMQHEETYMFAFRPFKWR</sequence>
<keyword evidence="2" id="KW-1185">Reference proteome</keyword>
<organism evidence="1 2">
    <name type="scientific">Thioclava indica</name>
    <dbReference type="NCBI Taxonomy" id="1353528"/>
    <lineage>
        <taxon>Bacteria</taxon>
        <taxon>Pseudomonadati</taxon>
        <taxon>Pseudomonadota</taxon>
        <taxon>Alphaproteobacteria</taxon>
        <taxon>Rhodobacterales</taxon>
        <taxon>Paracoccaceae</taxon>
        <taxon>Thioclava</taxon>
    </lineage>
</organism>
<protein>
    <submittedName>
        <fullName evidence="1">Uncharacterized protein</fullName>
    </submittedName>
</protein>
<name>A0A074JSN7_9RHOB</name>
<reference evidence="1 2" key="1">
    <citation type="journal article" date="2015" name="Antonie Van Leeuwenhoek">
        <title>Thioclava indica sp. nov., isolated from surface seawater of the Indian Ocean.</title>
        <authorList>
            <person name="Liu Y."/>
            <person name="Lai Q."/>
            <person name="Du J."/>
            <person name="Xu H."/>
            <person name="Jiang L."/>
            <person name="Shao Z."/>
        </authorList>
    </citation>
    <scope>NUCLEOTIDE SEQUENCE [LARGE SCALE GENOMIC DNA]</scope>
    <source>
        <strain evidence="1 2">DT23-4</strain>
    </source>
</reference>
<dbReference type="EMBL" id="AUNB01000078">
    <property type="protein sequence ID" value="KEO52382.1"/>
    <property type="molecule type" value="Genomic_DNA"/>
</dbReference>
<gene>
    <name evidence="1" type="ORF">DT23_18720</name>
</gene>
<evidence type="ECO:0000313" key="2">
    <source>
        <dbReference type="Proteomes" id="UP000027471"/>
    </source>
</evidence>
<proteinExistence type="predicted"/>